<proteinExistence type="predicted"/>
<gene>
    <name evidence="1" type="ORF">E0H31_14200</name>
</gene>
<protein>
    <submittedName>
        <fullName evidence="1">Uncharacterized protein</fullName>
    </submittedName>
</protein>
<dbReference type="Proteomes" id="UP000291866">
    <property type="component" value="Unassembled WGS sequence"/>
</dbReference>
<accession>A0A8G2J0R4</accession>
<reference evidence="1 2" key="1">
    <citation type="submission" date="2019-02" db="EMBL/GenBank/DDBJ databases">
        <title>The competitiveness to form nodules shapes the capacities of Rhizobium leguminosarum sv viciae communities to promote symbiosis with specific hosts.</title>
        <authorList>
            <person name="Boivin S."/>
            <person name="Lepetit M."/>
        </authorList>
    </citation>
    <scope>NUCLEOTIDE SEQUENCE [LARGE SCALE GENOMIC DNA]</scope>
    <source>
        <strain evidence="1 2">SPF4F3</strain>
    </source>
</reference>
<dbReference type="AlphaFoldDB" id="A0A8G2J0R4"/>
<organism evidence="1 2">
    <name type="scientific">Rhizobium leguminosarum bv. viciae</name>
    <dbReference type="NCBI Taxonomy" id="387"/>
    <lineage>
        <taxon>Bacteria</taxon>
        <taxon>Pseudomonadati</taxon>
        <taxon>Pseudomonadota</taxon>
        <taxon>Alphaproteobacteria</taxon>
        <taxon>Hyphomicrobiales</taxon>
        <taxon>Rhizobiaceae</taxon>
        <taxon>Rhizobium/Agrobacterium group</taxon>
        <taxon>Rhizobium</taxon>
    </lineage>
</organism>
<sequence length="108" mass="12303">MKTKGSEHTTRHDAVDAISASHILHPHRHFDRPEEVVSARLSSDEKRAILASWASDLHAVESLPELRHPPGLPRPVRYRDILDALKKLDEWRDKGSQTRPARHEVLLG</sequence>
<name>A0A8G2J0R4_RHILV</name>
<evidence type="ECO:0000313" key="1">
    <source>
        <dbReference type="EMBL" id="TBX93681.1"/>
    </source>
</evidence>
<comment type="caution">
    <text evidence="1">The sequence shown here is derived from an EMBL/GenBank/DDBJ whole genome shotgun (WGS) entry which is preliminary data.</text>
</comment>
<dbReference type="RefSeq" id="WP_011655069.1">
    <property type="nucleotide sequence ID" value="NZ_SJLU01000006.1"/>
</dbReference>
<dbReference type="OMA" id="RILHTHR"/>
<dbReference type="EMBL" id="SJLU01000006">
    <property type="protein sequence ID" value="TBX93681.1"/>
    <property type="molecule type" value="Genomic_DNA"/>
</dbReference>
<evidence type="ECO:0000313" key="2">
    <source>
        <dbReference type="Proteomes" id="UP000291866"/>
    </source>
</evidence>
<dbReference type="GeneID" id="303211026"/>